<proteinExistence type="predicted"/>
<feature type="transmembrane region" description="Helical" evidence="1">
    <location>
        <begin position="80"/>
        <end position="100"/>
    </location>
</feature>
<dbReference type="EMBL" id="BOPV01000001">
    <property type="protein sequence ID" value="GIL41289.1"/>
    <property type="molecule type" value="Genomic_DNA"/>
</dbReference>
<feature type="transmembrane region" description="Helical" evidence="1">
    <location>
        <begin position="43"/>
        <end position="60"/>
    </location>
</feature>
<feature type="transmembrane region" description="Helical" evidence="1">
    <location>
        <begin position="12"/>
        <end position="31"/>
    </location>
</feature>
<accession>A0A8S8XHC2</accession>
<dbReference type="Pfam" id="PF07077">
    <property type="entry name" value="DUF1345"/>
    <property type="match status" value="1"/>
</dbReference>
<dbReference type="AlphaFoldDB" id="A0A8S8XHC2"/>
<feature type="transmembrane region" description="Helical" evidence="1">
    <location>
        <begin position="112"/>
        <end position="135"/>
    </location>
</feature>
<organism evidence="2 3">
    <name type="scientific">Roseiterribacter gracilis</name>
    <dbReference type="NCBI Taxonomy" id="2812848"/>
    <lineage>
        <taxon>Bacteria</taxon>
        <taxon>Pseudomonadati</taxon>
        <taxon>Pseudomonadota</taxon>
        <taxon>Alphaproteobacteria</taxon>
        <taxon>Rhodospirillales</taxon>
        <taxon>Roseiterribacteraceae</taxon>
        <taxon>Roseiterribacter</taxon>
    </lineage>
</organism>
<dbReference type="InterPro" id="IPR009781">
    <property type="entry name" value="DUF1345"/>
</dbReference>
<comment type="caution">
    <text evidence="2">The sequence shown here is derived from an EMBL/GenBank/DDBJ whole genome shotgun (WGS) entry which is preliminary data.</text>
</comment>
<name>A0A8S8XHC2_9PROT</name>
<gene>
    <name evidence="2" type="ORF">TMPK1_35260</name>
</gene>
<evidence type="ECO:0000313" key="3">
    <source>
        <dbReference type="Proteomes" id="UP000681075"/>
    </source>
</evidence>
<evidence type="ECO:0008006" key="4">
    <source>
        <dbReference type="Google" id="ProtNLM"/>
    </source>
</evidence>
<reference evidence="2" key="1">
    <citation type="submission" date="2021-02" db="EMBL/GenBank/DDBJ databases">
        <title>Genome sequence of Rhodospirillales sp. strain TMPK1 isolated from soil.</title>
        <authorList>
            <person name="Nakai R."/>
            <person name="Kusada H."/>
            <person name="Tamaki H."/>
        </authorList>
    </citation>
    <scope>NUCLEOTIDE SEQUENCE</scope>
    <source>
        <strain evidence="2">TMPK1</strain>
    </source>
</reference>
<sequence>MQIITILRHTFAAHARTLIGAVIGAAVGLALPDALGWPSRALLGWDVFCAVSLALIASLLRCGPDMLRERARREDEGRFIILGLLLVAALASSVAIGFAIRPADKIHGPELALYIVETAGTILLSWLLMQTLFALHYARDWYAHENAAKKHPTKQKNPPLEFPGDTLPDFSDFLYFAVTIGMTFQTSDVTVHARNMRRIVLAHAVIAFFYNTGIVALSINIVAGLLH</sequence>
<evidence type="ECO:0000256" key="1">
    <source>
        <dbReference type="SAM" id="Phobius"/>
    </source>
</evidence>
<evidence type="ECO:0000313" key="2">
    <source>
        <dbReference type="EMBL" id="GIL41289.1"/>
    </source>
</evidence>
<feature type="transmembrane region" description="Helical" evidence="1">
    <location>
        <begin position="200"/>
        <end position="226"/>
    </location>
</feature>
<protein>
    <recommendedName>
        <fullName evidence="4">DUF1345 domain-containing protein</fullName>
    </recommendedName>
</protein>
<dbReference type="RefSeq" id="WP_420244721.1">
    <property type="nucleotide sequence ID" value="NZ_BOPV01000001.1"/>
</dbReference>
<dbReference type="Proteomes" id="UP000681075">
    <property type="component" value="Unassembled WGS sequence"/>
</dbReference>
<keyword evidence="1" id="KW-1133">Transmembrane helix</keyword>
<keyword evidence="1" id="KW-0472">Membrane</keyword>
<keyword evidence="1" id="KW-0812">Transmembrane</keyword>
<keyword evidence="3" id="KW-1185">Reference proteome</keyword>